<gene>
    <name evidence="1" type="ORF">AF72_00750</name>
</gene>
<protein>
    <submittedName>
        <fullName evidence="1">Uncharacterized protein</fullName>
    </submittedName>
</protein>
<dbReference type="KEGG" id="xtw:AB672_11325"/>
<dbReference type="Proteomes" id="UP000020406">
    <property type="component" value="Unassembled WGS sequence"/>
</dbReference>
<evidence type="ECO:0000313" key="2">
    <source>
        <dbReference type="Proteomes" id="UP000020406"/>
    </source>
</evidence>
<dbReference type="EMBL" id="JDSQ01000001">
    <property type="protein sequence ID" value="EWS79454.1"/>
    <property type="molecule type" value="Genomic_DNA"/>
</dbReference>
<accession>Z9JMP2</accession>
<sequence length="64" mass="7048">MVDKVDSMISLLPVLLDLLWHALVLSDTTLLIRVGGGDRTFCGDVVMCDAGIKHWKLILMAYAC</sequence>
<dbReference type="PATRIC" id="fig|1444770.3.peg.177"/>
<dbReference type="AlphaFoldDB" id="Z9JMP2"/>
<comment type="caution">
    <text evidence="1">The sequence shown here is derived from an EMBL/GenBank/DDBJ whole genome shotgun (WGS) entry which is preliminary data.</text>
</comment>
<evidence type="ECO:0000313" key="1">
    <source>
        <dbReference type="EMBL" id="EWS79454.1"/>
    </source>
</evidence>
<reference evidence="1 2" key="1">
    <citation type="journal article" date="2014" name="Genome Announc.">
        <title>Draft Genome Sequence of Xylella fastidiosa Pear Leaf Scorch Strain in Taiwan.</title>
        <authorList>
            <person name="Su C.C."/>
            <person name="Deng W.L."/>
            <person name="Jan F.J."/>
            <person name="Chang C.J."/>
            <person name="Huang H."/>
            <person name="Chen J."/>
        </authorList>
    </citation>
    <scope>NUCLEOTIDE SEQUENCE [LARGE SCALE GENOMIC DNA]</scope>
    <source>
        <strain evidence="1 2">PLS229</strain>
    </source>
</reference>
<name>Z9JMP2_9GAMM</name>
<organism evidence="1 2">
    <name type="scientific">Xylella taiwanensis</name>
    <dbReference type="NCBI Taxonomy" id="1444770"/>
    <lineage>
        <taxon>Bacteria</taxon>
        <taxon>Pseudomonadati</taxon>
        <taxon>Pseudomonadota</taxon>
        <taxon>Gammaproteobacteria</taxon>
        <taxon>Lysobacterales</taxon>
        <taxon>Lysobacteraceae</taxon>
        <taxon>Xylella</taxon>
    </lineage>
</organism>
<proteinExistence type="predicted"/>